<evidence type="ECO:0000313" key="3">
    <source>
        <dbReference type="Proteomes" id="UP001396898"/>
    </source>
</evidence>
<gene>
    <name evidence="2" type="ORF">PG991_006337</name>
</gene>
<evidence type="ECO:0000256" key="1">
    <source>
        <dbReference type="SAM" id="MobiDB-lite"/>
    </source>
</evidence>
<sequence length="93" mass="10268">MVSNPTSTAKLHISNGSYIQMINCNGNFDTLDFDPKKTSNNSSAGCNGKRTANSSQQHPDLPPTDQGGKRKWRDDSLLMVGSWVDDQRLVRNT</sequence>
<name>A0ABR1SC18_9PEZI</name>
<feature type="region of interest" description="Disordered" evidence="1">
    <location>
        <begin position="31"/>
        <end position="75"/>
    </location>
</feature>
<dbReference type="Proteomes" id="UP001396898">
    <property type="component" value="Unassembled WGS sequence"/>
</dbReference>
<reference evidence="2 3" key="1">
    <citation type="submission" date="2023-01" db="EMBL/GenBank/DDBJ databases">
        <title>Analysis of 21 Apiospora genomes using comparative genomics revels a genus with tremendous synthesis potential of carbohydrate active enzymes and secondary metabolites.</title>
        <authorList>
            <person name="Sorensen T."/>
        </authorList>
    </citation>
    <scope>NUCLEOTIDE SEQUENCE [LARGE SCALE GENOMIC DNA]</scope>
    <source>
        <strain evidence="2 3">CBS 20057</strain>
    </source>
</reference>
<protein>
    <submittedName>
        <fullName evidence="2">Uncharacterized protein</fullName>
    </submittedName>
</protein>
<accession>A0ABR1SC18</accession>
<organism evidence="2 3">
    <name type="scientific">Apiospora marii</name>
    <dbReference type="NCBI Taxonomy" id="335849"/>
    <lineage>
        <taxon>Eukaryota</taxon>
        <taxon>Fungi</taxon>
        <taxon>Dikarya</taxon>
        <taxon>Ascomycota</taxon>
        <taxon>Pezizomycotina</taxon>
        <taxon>Sordariomycetes</taxon>
        <taxon>Xylariomycetidae</taxon>
        <taxon>Amphisphaeriales</taxon>
        <taxon>Apiosporaceae</taxon>
        <taxon>Apiospora</taxon>
    </lineage>
</organism>
<feature type="compositionally biased region" description="Polar residues" evidence="1">
    <location>
        <begin position="38"/>
        <end position="58"/>
    </location>
</feature>
<proteinExistence type="predicted"/>
<comment type="caution">
    <text evidence="2">The sequence shown here is derived from an EMBL/GenBank/DDBJ whole genome shotgun (WGS) entry which is preliminary data.</text>
</comment>
<keyword evidence="3" id="KW-1185">Reference proteome</keyword>
<dbReference type="EMBL" id="JAQQWI010000007">
    <property type="protein sequence ID" value="KAK8029281.1"/>
    <property type="molecule type" value="Genomic_DNA"/>
</dbReference>
<evidence type="ECO:0000313" key="2">
    <source>
        <dbReference type="EMBL" id="KAK8029281.1"/>
    </source>
</evidence>